<organism evidence="2 3">
    <name type="scientific">Vescimonas fastidiosa</name>
    <dbReference type="NCBI Taxonomy" id="2714353"/>
    <lineage>
        <taxon>Bacteria</taxon>
        <taxon>Bacillati</taxon>
        <taxon>Bacillota</taxon>
        <taxon>Clostridia</taxon>
        <taxon>Eubacteriales</taxon>
        <taxon>Oscillospiraceae</taxon>
        <taxon>Vescimonas</taxon>
    </lineage>
</organism>
<keyword evidence="1" id="KW-1133">Transmembrane helix</keyword>
<proteinExistence type="predicted"/>
<dbReference type="Proteomes" id="UP000681343">
    <property type="component" value="Chromosome"/>
</dbReference>
<accession>A0A810PTH6</accession>
<keyword evidence="3" id="KW-1185">Reference proteome</keyword>
<feature type="transmembrane region" description="Helical" evidence="1">
    <location>
        <begin position="53"/>
        <end position="80"/>
    </location>
</feature>
<keyword evidence="1" id="KW-0472">Membrane</keyword>
<reference evidence="2" key="1">
    <citation type="submission" date="2020-09" db="EMBL/GenBank/DDBJ databases">
        <title>New species isolated from human feces.</title>
        <authorList>
            <person name="Kitahara M."/>
            <person name="Shigeno Y."/>
            <person name="Shime M."/>
            <person name="Matsumoto Y."/>
            <person name="Nakamura S."/>
            <person name="Motooka D."/>
            <person name="Fukuoka S."/>
            <person name="Nishikawa H."/>
            <person name="Benno Y."/>
        </authorList>
    </citation>
    <scope>NUCLEOTIDE SEQUENCE</scope>
    <source>
        <strain evidence="2">MM35</strain>
    </source>
</reference>
<dbReference type="Pfam" id="PF16316">
    <property type="entry name" value="DUF4956"/>
    <property type="match status" value="1"/>
</dbReference>
<dbReference type="EMBL" id="AP023415">
    <property type="protein sequence ID" value="BCK79140.1"/>
    <property type="molecule type" value="Genomic_DNA"/>
</dbReference>
<name>A0A810PTH6_9FIRM</name>
<dbReference type="AlphaFoldDB" id="A0A810PTH6"/>
<evidence type="ECO:0000313" key="3">
    <source>
        <dbReference type="Proteomes" id="UP000681343"/>
    </source>
</evidence>
<sequence length="225" mass="25061">MRQQILNLFTTPRDMSWEDILLNIVLAAVLGFFIFLSYAISHRGTIYSRKFNASLVILAVLTGTVMTVIGNNIALSLGMVGALSIVRFRTAIKDSRDTVYIFWSIIVGICCGVGDYAVACIGSAVTFTVILLLGCIKSDNRMLLIIRAHRSKQEPIKAQVYKLFRAKATLRVENTTEDTVELIYEITQKLLRRAEQTTPDIPGSIYSLGSIDYVNLVMQNDEVSN</sequence>
<feature type="transmembrane region" description="Helical" evidence="1">
    <location>
        <begin position="100"/>
        <end position="133"/>
    </location>
</feature>
<dbReference type="RefSeq" id="WP_212820389.1">
    <property type="nucleotide sequence ID" value="NZ_AP023415.1"/>
</dbReference>
<keyword evidence="1" id="KW-0812">Transmembrane</keyword>
<dbReference type="InterPro" id="IPR032531">
    <property type="entry name" value="DUF4956"/>
</dbReference>
<dbReference type="KEGG" id="vfa:MM35RIKEN_13320"/>
<evidence type="ECO:0000256" key="1">
    <source>
        <dbReference type="SAM" id="Phobius"/>
    </source>
</evidence>
<protein>
    <submittedName>
        <fullName evidence="2">DUF4956 domain-containing protein</fullName>
    </submittedName>
</protein>
<gene>
    <name evidence="2" type="ORF">MM35RIKEN_13320</name>
</gene>
<feature type="transmembrane region" description="Helical" evidence="1">
    <location>
        <begin position="20"/>
        <end position="41"/>
    </location>
</feature>
<evidence type="ECO:0000313" key="2">
    <source>
        <dbReference type="EMBL" id="BCK79140.1"/>
    </source>
</evidence>